<feature type="domain" description="GIY-YIG" evidence="2">
    <location>
        <begin position="1"/>
        <end position="76"/>
    </location>
</feature>
<evidence type="ECO:0000256" key="1">
    <source>
        <dbReference type="ARBA" id="ARBA00007435"/>
    </source>
</evidence>
<evidence type="ECO:0000313" key="3">
    <source>
        <dbReference type="EMBL" id="BBE19164.1"/>
    </source>
</evidence>
<dbReference type="PANTHER" id="PTHR34477">
    <property type="entry name" value="UPF0213 PROTEIN YHBQ"/>
    <property type="match status" value="1"/>
</dbReference>
<dbReference type="Proteomes" id="UP001193389">
    <property type="component" value="Chromosome"/>
</dbReference>
<comment type="similarity">
    <text evidence="1">Belongs to the UPF0213 family.</text>
</comment>
<protein>
    <submittedName>
        <fullName evidence="3">Excinuclease ABC, C subunit, N-terminal</fullName>
    </submittedName>
</protein>
<dbReference type="PANTHER" id="PTHR34477:SF1">
    <property type="entry name" value="UPF0213 PROTEIN YHBQ"/>
    <property type="match status" value="1"/>
</dbReference>
<accession>A0A5K7SD23</accession>
<organism evidence="3 4">
    <name type="scientific">Aquipluma nitroreducens</name>
    <dbReference type="NCBI Taxonomy" id="2010828"/>
    <lineage>
        <taxon>Bacteria</taxon>
        <taxon>Pseudomonadati</taxon>
        <taxon>Bacteroidota</taxon>
        <taxon>Bacteroidia</taxon>
        <taxon>Marinilabiliales</taxon>
        <taxon>Prolixibacteraceae</taxon>
        <taxon>Aquipluma</taxon>
    </lineage>
</organism>
<dbReference type="InterPro" id="IPR050190">
    <property type="entry name" value="UPF0213_domain"/>
</dbReference>
<reference evidence="3" key="1">
    <citation type="journal article" date="2020" name="Int. J. Syst. Evol. Microbiol.">
        <title>Aquipluma nitroreducens gen. nov. sp. nov., a novel facultatively anaerobic bacterium isolated from a freshwater lake.</title>
        <authorList>
            <person name="Watanabe M."/>
            <person name="Kojima H."/>
            <person name="Fukui M."/>
        </authorList>
    </citation>
    <scope>NUCLEOTIDE SEQUENCE</scope>
    <source>
        <strain evidence="3">MeG22</strain>
    </source>
</reference>
<dbReference type="Gene3D" id="3.40.1440.10">
    <property type="entry name" value="GIY-YIG endonuclease"/>
    <property type="match status" value="1"/>
</dbReference>
<dbReference type="CDD" id="cd10449">
    <property type="entry name" value="GIY-YIG_SLX1_like"/>
    <property type="match status" value="1"/>
</dbReference>
<dbReference type="AlphaFoldDB" id="A0A5K7SD23"/>
<dbReference type="Pfam" id="PF01541">
    <property type="entry name" value="GIY-YIG"/>
    <property type="match status" value="1"/>
</dbReference>
<dbReference type="PROSITE" id="PS50164">
    <property type="entry name" value="GIY_YIG"/>
    <property type="match status" value="1"/>
</dbReference>
<proteinExistence type="inferred from homology"/>
<name>A0A5K7SD23_9BACT</name>
<evidence type="ECO:0000313" key="4">
    <source>
        <dbReference type="Proteomes" id="UP001193389"/>
    </source>
</evidence>
<dbReference type="InterPro" id="IPR000305">
    <property type="entry name" value="GIY-YIG_endonuc"/>
</dbReference>
<dbReference type="InterPro" id="IPR035901">
    <property type="entry name" value="GIY-YIG_endonuc_sf"/>
</dbReference>
<dbReference type="SUPFAM" id="SSF82771">
    <property type="entry name" value="GIY-YIG endonuclease"/>
    <property type="match status" value="1"/>
</dbReference>
<dbReference type="RefSeq" id="WP_318347436.1">
    <property type="nucleotide sequence ID" value="NZ_AP018694.1"/>
</dbReference>
<keyword evidence="4" id="KW-1185">Reference proteome</keyword>
<gene>
    <name evidence="3" type="ORF">AQPE_3340</name>
</gene>
<dbReference type="KEGG" id="anf:AQPE_3340"/>
<evidence type="ECO:0000259" key="2">
    <source>
        <dbReference type="PROSITE" id="PS50164"/>
    </source>
</evidence>
<sequence>MFYCYILYSEKLDKYYIGSTSNLQGRLQRHNTSKTGFTSTGKPWSLKYFETFEFKTQALKREMLLKKWKDRTKLEELIASGSGHPG</sequence>
<dbReference type="EMBL" id="AP018694">
    <property type="protein sequence ID" value="BBE19164.1"/>
    <property type="molecule type" value="Genomic_DNA"/>
</dbReference>